<sequence length="77" mass="8233">MRCIPTAAAPLCFVRCTTFPVLRLPGLPYRSSVPGVKAAGQDHKDCAAVEFPRCRVTVGSYAPALVFKRRGSGLPCP</sequence>
<dbReference type="AlphaFoldDB" id="A0AAV7VIA0"/>
<organism evidence="1 2">
    <name type="scientific">Pleurodeles waltl</name>
    <name type="common">Iberian ribbed newt</name>
    <dbReference type="NCBI Taxonomy" id="8319"/>
    <lineage>
        <taxon>Eukaryota</taxon>
        <taxon>Metazoa</taxon>
        <taxon>Chordata</taxon>
        <taxon>Craniata</taxon>
        <taxon>Vertebrata</taxon>
        <taxon>Euteleostomi</taxon>
        <taxon>Amphibia</taxon>
        <taxon>Batrachia</taxon>
        <taxon>Caudata</taxon>
        <taxon>Salamandroidea</taxon>
        <taxon>Salamandridae</taxon>
        <taxon>Pleurodelinae</taxon>
        <taxon>Pleurodeles</taxon>
    </lineage>
</organism>
<name>A0AAV7VIA0_PLEWA</name>
<gene>
    <name evidence="1" type="ORF">NDU88_004296</name>
</gene>
<evidence type="ECO:0000313" key="2">
    <source>
        <dbReference type="Proteomes" id="UP001066276"/>
    </source>
</evidence>
<keyword evidence="2" id="KW-1185">Reference proteome</keyword>
<proteinExistence type="predicted"/>
<reference evidence="1" key="1">
    <citation type="journal article" date="2022" name="bioRxiv">
        <title>Sequencing and chromosome-scale assembly of the giantPleurodeles waltlgenome.</title>
        <authorList>
            <person name="Brown T."/>
            <person name="Elewa A."/>
            <person name="Iarovenko S."/>
            <person name="Subramanian E."/>
            <person name="Araus A.J."/>
            <person name="Petzold A."/>
            <person name="Susuki M."/>
            <person name="Suzuki K.-i.T."/>
            <person name="Hayashi T."/>
            <person name="Toyoda A."/>
            <person name="Oliveira C."/>
            <person name="Osipova E."/>
            <person name="Leigh N.D."/>
            <person name="Simon A."/>
            <person name="Yun M.H."/>
        </authorList>
    </citation>
    <scope>NUCLEOTIDE SEQUENCE</scope>
    <source>
        <strain evidence="1">20211129_DDA</strain>
        <tissue evidence="1">Liver</tissue>
    </source>
</reference>
<accession>A0AAV7VIA0</accession>
<comment type="caution">
    <text evidence="1">The sequence shown here is derived from an EMBL/GenBank/DDBJ whole genome shotgun (WGS) entry which is preliminary data.</text>
</comment>
<protein>
    <recommendedName>
        <fullName evidence="3">Secreted protein</fullName>
    </recommendedName>
</protein>
<dbReference type="EMBL" id="JANPWB010000003">
    <property type="protein sequence ID" value="KAJ1200472.1"/>
    <property type="molecule type" value="Genomic_DNA"/>
</dbReference>
<evidence type="ECO:0000313" key="1">
    <source>
        <dbReference type="EMBL" id="KAJ1200472.1"/>
    </source>
</evidence>
<dbReference type="Proteomes" id="UP001066276">
    <property type="component" value="Chromosome 2_1"/>
</dbReference>
<evidence type="ECO:0008006" key="3">
    <source>
        <dbReference type="Google" id="ProtNLM"/>
    </source>
</evidence>